<proteinExistence type="predicted"/>
<evidence type="ECO:0000313" key="2">
    <source>
        <dbReference type="Proteomes" id="UP001186974"/>
    </source>
</evidence>
<protein>
    <submittedName>
        <fullName evidence="1">Uncharacterized protein</fullName>
    </submittedName>
</protein>
<accession>A0ACC3DND2</accession>
<comment type="caution">
    <text evidence="1">The sequence shown here is derived from an EMBL/GenBank/DDBJ whole genome shotgun (WGS) entry which is preliminary data.</text>
</comment>
<evidence type="ECO:0000313" key="1">
    <source>
        <dbReference type="EMBL" id="KAK3078209.1"/>
    </source>
</evidence>
<feature type="non-terminal residue" evidence="1">
    <location>
        <position position="301"/>
    </location>
</feature>
<name>A0ACC3DND2_9PEZI</name>
<keyword evidence="2" id="KW-1185">Reference proteome</keyword>
<dbReference type="EMBL" id="JAWDJW010002101">
    <property type="protein sequence ID" value="KAK3078209.1"/>
    <property type="molecule type" value="Genomic_DNA"/>
</dbReference>
<organism evidence="1 2">
    <name type="scientific">Coniosporium uncinatum</name>
    <dbReference type="NCBI Taxonomy" id="93489"/>
    <lineage>
        <taxon>Eukaryota</taxon>
        <taxon>Fungi</taxon>
        <taxon>Dikarya</taxon>
        <taxon>Ascomycota</taxon>
        <taxon>Pezizomycotina</taxon>
        <taxon>Dothideomycetes</taxon>
        <taxon>Dothideomycetes incertae sedis</taxon>
        <taxon>Coniosporium</taxon>
    </lineage>
</organism>
<dbReference type="Proteomes" id="UP001186974">
    <property type="component" value="Unassembled WGS sequence"/>
</dbReference>
<gene>
    <name evidence="1" type="ORF">LTS18_008165</name>
</gene>
<sequence>MDSQQKVHQLVSEASKQLKALRFEDAAHAIREASTIDPGNPAVKSAFEQLQEQESKNPLSRLIKSYINDKSDKDGAEAVRYIKRNQITGPVAQEAFAVLSLFDDEDDTADEITGYLLAHTKAREALAVQITKQPTMTWRHMWNRGDDSVDGIIKTLLDKSVWSPEEHRVQAVRDIFTLALAELMHAGLEHPDRAMKTIARLLAVESSNLQGIIDSDGFDVILSSLDIRLPQSLRSQATLATAKLLEQSPDNAQKLIAKYVTAKVEEHTTEDLILAFCAAAAVFPLSPGSASALFLAEGFLP</sequence>
<reference evidence="1" key="1">
    <citation type="submission" date="2024-09" db="EMBL/GenBank/DDBJ databases">
        <title>Black Yeasts Isolated from many extreme environments.</title>
        <authorList>
            <person name="Coleine C."/>
            <person name="Stajich J.E."/>
            <person name="Selbmann L."/>
        </authorList>
    </citation>
    <scope>NUCLEOTIDE SEQUENCE</scope>
    <source>
        <strain evidence="1">CCFEE 5737</strain>
    </source>
</reference>